<dbReference type="SMART" id="SM01126">
    <property type="entry name" value="DDE_Tnp_IS1595"/>
    <property type="match status" value="1"/>
</dbReference>
<feature type="domain" description="ISXO2-like transposase" evidence="1">
    <location>
        <begin position="137"/>
        <end position="283"/>
    </location>
</feature>
<organism evidence="2 3">
    <name type="scientific">Methylovulum psychrotolerans</name>
    <dbReference type="NCBI Taxonomy" id="1704499"/>
    <lineage>
        <taxon>Bacteria</taxon>
        <taxon>Pseudomonadati</taxon>
        <taxon>Pseudomonadota</taxon>
        <taxon>Gammaproteobacteria</taxon>
        <taxon>Methylococcales</taxon>
        <taxon>Methylococcaceae</taxon>
        <taxon>Methylovulum</taxon>
    </lineage>
</organism>
<name>A0A2S5CI51_9GAMM</name>
<dbReference type="Pfam" id="PF12760">
    <property type="entry name" value="Zn_ribbon_IS1595"/>
    <property type="match status" value="1"/>
</dbReference>
<comment type="caution">
    <text evidence="2">The sequence shown here is derived from an EMBL/GenBank/DDBJ whole genome shotgun (WGS) entry which is preliminary data.</text>
</comment>
<evidence type="ECO:0000313" key="2">
    <source>
        <dbReference type="EMBL" id="POZ50488.1"/>
    </source>
</evidence>
<accession>A0A2S5CI51</accession>
<gene>
    <name evidence="2" type="ORF">AADEFJLK_03684</name>
</gene>
<dbReference type="NCBIfam" id="NF033547">
    <property type="entry name" value="transpos_IS1595"/>
    <property type="match status" value="1"/>
</dbReference>
<dbReference type="EMBL" id="PGFZ01000010">
    <property type="protein sequence ID" value="POZ50488.1"/>
    <property type="molecule type" value="Genomic_DNA"/>
</dbReference>
<sequence length="386" mass="42149">MAMNRIQFQPGLSLPEFLKQFGSEAQCEAELEQARWPEGFVCPCCGGTGHSVFKTGSHKTFQCKACRRQTSLTAGTLFQSTRLPLTVWFLAIYFISQAKTGLSALALKRLIGVSYPTAWLIQHKLMAAMSERDADYTLSGRVDIDDAYLGGELSGGKAGRGSENKVPFVAALSPDDDGHPLCIKLSPVPGFTSEAIADWAETNLEPGSAVLSDGLACFAAVTRAGCRHGAIIVGGRKPKEMLEFLWLNTILGNLKTSLGGAYHAFGFAKYASRYLGAFAYRFNRRFQLDRLPMRLLVAAIAVGPLAQRFGSARLKHLANQEGVSAVRKIIFKQPRKYSPPKMQKSQPSENGWLCFYGKMPLFKPLMPCALTIIEQFASPGCCLQGC</sequence>
<dbReference type="Pfam" id="PF12762">
    <property type="entry name" value="DDE_Tnp_IS1595"/>
    <property type="match status" value="1"/>
</dbReference>
<evidence type="ECO:0000259" key="1">
    <source>
        <dbReference type="SMART" id="SM01126"/>
    </source>
</evidence>
<reference evidence="2 3" key="1">
    <citation type="submission" date="2017-11" db="EMBL/GenBank/DDBJ databases">
        <title>Draft Genome Sequence of Methylobacter psychrotolerans Sph1T, an Obligate Methanotroph from Low-Temperature Environments.</title>
        <authorList>
            <person name="Oshkin I.Y."/>
            <person name="Miroshnikov K."/>
            <person name="Belova S.E."/>
            <person name="Korzhenkov A."/>
            <person name="Toshchakov S.V."/>
            <person name="Dedysh S.N."/>
        </authorList>
    </citation>
    <scope>NUCLEOTIDE SEQUENCE [LARGE SCALE GENOMIC DNA]</scope>
    <source>
        <strain evidence="2 3">Sph1</strain>
    </source>
</reference>
<dbReference type="InterPro" id="IPR024445">
    <property type="entry name" value="Tnp_ISXO2-like"/>
</dbReference>
<dbReference type="AlphaFoldDB" id="A0A2S5CI51"/>
<proteinExistence type="predicted"/>
<protein>
    <submittedName>
        <fullName evidence="2">Transposase</fullName>
    </submittedName>
</protein>
<evidence type="ECO:0000313" key="3">
    <source>
        <dbReference type="Proteomes" id="UP000237423"/>
    </source>
</evidence>
<dbReference type="Proteomes" id="UP000237423">
    <property type="component" value="Unassembled WGS sequence"/>
</dbReference>
<dbReference type="InterPro" id="IPR024442">
    <property type="entry name" value="Transposase_Zn_ribbon"/>
</dbReference>